<comment type="caution">
    <text evidence="2">The sequence shown here is derived from an EMBL/GenBank/DDBJ whole genome shotgun (WGS) entry which is preliminary data.</text>
</comment>
<evidence type="ECO:0000313" key="3">
    <source>
        <dbReference type="Proteomes" id="UP000825890"/>
    </source>
</evidence>
<name>A0A9P3CYK1_9PEZI</name>
<sequence length="325" mass="37800">MEKKNGLSTLLSRLGIKKTRRVASTRGYRKPPYKEFHEPELRSLPSPRPSTPGLGAYNQLQSSFFWRIPVEIRLIIWEYVLDVSEPNGVLHLDIRDGTLRYCNCFERDLTKLGFRHICWGSRTWHQREGEEDANFNAAEHWGARRLLGPLLTCKLIYHEAVDAIYRCNTFDFRRAASVNRLPHVILPHRLQQIRSMKISTAFSWPVLVDWKYPFDYLASSFRYRGPDHPKEWLAACRTLASMENLAYLEVTIAIWPRDHRQGSSVEDEAVLTLLKPLVEVRAKQFMVVLTTSLTPGIRKELEKAPFEISQRERAGIGFYLDAWDD</sequence>
<dbReference type="Proteomes" id="UP000825890">
    <property type="component" value="Unassembled WGS sequence"/>
</dbReference>
<dbReference type="RefSeq" id="XP_044662917.1">
    <property type="nucleotide sequence ID" value="XM_044806982.1"/>
</dbReference>
<evidence type="ECO:0000259" key="1">
    <source>
        <dbReference type="Pfam" id="PF24864"/>
    </source>
</evidence>
<accession>A0A9P3CYK1</accession>
<dbReference type="PANTHER" id="PTHR38790">
    <property type="entry name" value="2EXR DOMAIN-CONTAINING PROTEIN-RELATED"/>
    <property type="match status" value="1"/>
</dbReference>
<dbReference type="InterPro" id="IPR056632">
    <property type="entry name" value="DUF7730"/>
</dbReference>
<dbReference type="GeneID" id="68297065"/>
<gene>
    <name evidence="2" type="ORF">CKM354_001149000</name>
</gene>
<proteinExistence type="predicted"/>
<organism evidence="2 3">
    <name type="scientific">Cercospora kikuchii</name>
    <dbReference type="NCBI Taxonomy" id="84275"/>
    <lineage>
        <taxon>Eukaryota</taxon>
        <taxon>Fungi</taxon>
        <taxon>Dikarya</taxon>
        <taxon>Ascomycota</taxon>
        <taxon>Pezizomycotina</taxon>
        <taxon>Dothideomycetes</taxon>
        <taxon>Dothideomycetidae</taxon>
        <taxon>Mycosphaerellales</taxon>
        <taxon>Mycosphaerellaceae</taxon>
        <taxon>Cercospora</taxon>
    </lineage>
</organism>
<reference evidence="2 3" key="1">
    <citation type="submission" date="2021-01" db="EMBL/GenBank/DDBJ databases">
        <title>Cercospora kikuchii MAFF 305040 whole genome shotgun sequence.</title>
        <authorList>
            <person name="Kashiwa T."/>
            <person name="Suzuki T."/>
        </authorList>
    </citation>
    <scope>NUCLEOTIDE SEQUENCE [LARGE SCALE GENOMIC DNA]</scope>
    <source>
        <strain evidence="2 3">MAFF 305040</strain>
    </source>
</reference>
<dbReference type="OrthoDB" id="4757095at2759"/>
<dbReference type="Pfam" id="PF24864">
    <property type="entry name" value="DUF7730"/>
    <property type="match status" value="1"/>
</dbReference>
<keyword evidence="3" id="KW-1185">Reference proteome</keyword>
<dbReference type="EMBL" id="BOLY01000008">
    <property type="protein sequence ID" value="GIZ48430.1"/>
    <property type="molecule type" value="Genomic_DNA"/>
</dbReference>
<evidence type="ECO:0000313" key="2">
    <source>
        <dbReference type="EMBL" id="GIZ48430.1"/>
    </source>
</evidence>
<feature type="domain" description="DUF7730" evidence="1">
    <location>
        <begin position="58"/>
        <end position="289"/>
    </location>
</feature>
<protein>
    <recommendedName>
        <fullName evidence="1">DUF7730 domain-containing protein</fullName>
    </recommendedName>
</protein>
<dbReference type="AlphaFoldDB" id="A0A9P3CYK1"/>